<evidence type="ECO:0000313" key="4">
    <source>
        <dbReference type="Proteomes" id="UP001500420"/>
    </source>
</evidence>
<dbReference type="PROSITE" id="PS51459">
    <property type="entry name" value="FIDO"/>
    <property type="match status" value="1"/>
</dbReference>
<dbReference type="EMBL" id="BAAADV010000001">
    <property type="protein sequence ID" value="GAA0665093.1"/>
    <property type="molecule type" value="Genomic_DNA"/>
</dbReference>
<gene>
    <name evidence="3" type="ORF">GCM10009020_07610</name>
</gene>
<dbReference type="NCBIfam" id="TIGR01550">
    <property type="entry name" value="DOC_P1"/>
    <property type="match status" value="1"/>
</dbReference>
<dbReference type="PANTHER" id="PTHR39426">
    <property type="entry name" value="HOMOLOGY TO DEATH-ON-CURING PROTEIN OF PHAGE P1"/>
    <property type="match status" value="1"/>
</dbReference>
<dbReference type="InterPro" id="IPR053737">
    <property type="entry name" value="Type_II_TA_Toxin"/>
</dbReference>
<sequence>MADDPDRVDGTPFDGIEDAESSTEGGGFWYPTVEDIVRVHDDIIEEDPDGEPGIEDRERIQYAVDYVKHGMFGEKPETIHEKAFGLMRLIVSNHWFVDGNKRTALNTTNLFYLFNGYELDYGEDLRAMLKLLAVREEIVDRDVAIDYLADQTGTIDEDAMWSLGQVLVTGALADQFGVNLDTLDVRIDGTDADPDHDDHNG</sequence>
<feature type="domain" description="Fido" evidence="2">
    <location>
        <begin position="31"/>
        <end position="150"/>
    </location>
</feature>
<dbReference type="PANTHER" id="PTHR39426:SF1">
    <property type="entry name" value="HOMOLOGY TO DEATH-ON-CURING PROTEIN OF PHAGE P1"/>
    <property type="match status" value="1"/>
</dbReference>
<evidence type="ECO:0000313" key="3">
    <source>
        <dbReference type="EMBL" id="GAA0665093.1"/>
    </source>
</evidence>
<evidence type="ECO:0000256" key="1">
    <source>
        <dbReference type="SAM" id="MobiDB-lite"/>
    </source>
</evidence>
<dbReference type="Pfam" id="PF02661">
    <property type="entry name" value="Fic"/>
    <property type="match status" value="1"/>
</dbReference>
<dbReference type="InterPro" id="IPR006440">
    <property type="entry name" value="Doc"/>
</dbReference>
<organism evidence="3 4">
    <name type="scientific">Natronoarchaeum mannanilyticum</name>
    <dbReference type="NCBI Taxonomy" id="926360"/>
    <lineage>
        <taxon>Archaea</taxon>
        <taxon>Methanobacteriati</taxon>
        <taxon>Methanobacteriota</taxon>
        <taxon>Stenosarchaea group</taxon>
        <taxon>Halobacteria</taxon>
        <taxon>Halobacteriales</taxon>
        <taxon>Natronoarchaeaceae</taxon>
    </lineage>
</organism>
<keyword evidence="4" id="KW-1185">Reference proteome</keyword>
<dbReference type="Proteomes" id="UP001500420">
    <property type="component" value="Unassembled WGS sequence"/>
</dbReference>
<feature type="region of interest" description="Disordered" evidence="1">
    <location>
        <begin position="1"/>
        <end position="27"/>
    </location>
</feature>
<reference evidence="3 4" key="1">
    <citation type="journal article" date="2019" name="Int. J. Syst. Evol. Microbiol.">
        <title>The Global Catalogue of Microorganisms (GCM) 10K type strain sequencing project: providing services to taxonomists for standard genome sequencing and annotation.</title>
        <authorList>
            <consortium name="The Broad Institute Genomics Platform"/>
            <consortium name="The Broad Institute Genome Sequencing Center for Infectious Disease"/>
            <person name="Wu L."/>
            <person name="Ma J."/>
        </authorList>
    </citation>
    <scope>NUCLEOTIDE SEQUENCE [LARGE SCALE GENOMIC DNA]</scope>
    <source>
        <strain evidence="3 4">JCM 16328</strain>
    </source>
</reference>
<dbReference type="RefSeq" id="WP_343772544.1">
    <property type="nucleotide sequence ID" value="NZ_BAAADV010000001.1"/>
</dbReference>
<evidence type="ECO:0000259" key="2">
    <source>
        <dbReference type="PROSITE" id="PS51459"/>
    </source>
</evidence>
<dbReference type="InterPro" id="IPR003812">
    <property type="entry name" value="Fido"/>
</dbReference>
<name>A0AAV3T7H2_9EURY</name>
<dbReference type="AlphaFoldDB" id="A0AAV3T7H2"/>
<comment type="caution">
    <text evidence="3">The sequence shown here is derived from an EMBL/GenBank/DDBJ whole genome shotgun (WGS) entry which is preliminary data.</text>
</comment>
<accession>A0AAV3T7H2</accession>
<proteinExistence type="predicted"/>
<dbReference type="SUPFAM" id="SSF140931">
    <property type="entry name" value="Fic-like"/>
    <property type="match status" value="1"/>
</dbReference>
<protein>
    <recommendedName>
        <fullName evidence="2">Fido domain-containing protein</fullName>
    </recommendedName>
</protein>
<dbReference type="InterPro" id="IPR036597">
    <property type="entry name" value="Fido-like_dom_sf"/>
</dbReference>
<dbReference type="Gene3D" id="1.20.120.1870">
    <property type="entry name" value="Fic/DOC protein, Fido domain"/>
    <property type="match status" value="1"/>
</dbReference>
<dbReference type="GO" id="GO:0016301">
    <property type="term" value="F:kinase activity"/>
    <property type="evidence" value="ECO:0007669"/>
    <property type="project" value="InterPro"/>
</dbReference>